<dbReference type="PANTHER" id="PTHR20941:SF1">
    <property type="entry name" value="FOLIC ACID SYNTHESIS PROTEIN FOL1"/>
    <property type="match status" value="1"/>
</dbReference>
<dbReference type="Proteomes" id="UP000001844">
    <property type="component" value="Chromosome"/>
</dbReference>
<dbReference type="NCBIfam" id="TIGR01496">
    <property type="entry name" value="DHPS"/>
    <property type="match status" value="1"/>
</dbReference>
<dbReference type="GO" id="GO:0004156">
    <property type="term" value="F:dihydropteroate synthase activity"/>
    <property type="evidence" value="ECO:0007669"/>
    <property type="project" value="UniProtKB-EC"/>
</dbReference>
<dbReference type="RefSeq" id="WP_013034573.1">
    <property type="nucleotide sequence ID" value="NC_013960.1"/>
</dbReference>
<evidence type="ECO:0000259" key="15">
    <source>
        <dbReference type="PROSITE" id="PS50972"/>
    </source>
</evidence>
<evidence type="ECO:0000256" key="7">
    <source>
        <dbReference type="ARBA" id="ARBA00016919"/>
    </source>
</evidence>
<evidence type="ECO:0000256" key="12">
    <source>
        <dbReference type="ARBA" id="ARBA00030193"/>
    </source>
</evidence>
<protein>
    <recommendedName>
        <fullName evidence="7 14">Dihydropteroate synthase</fullName>
        <shortName evidence="14">DHPS</shortName>
        <ecNumber evidence="6 14">2.5.1.15</ecNumber>
    </recommendedName>
    <alternativeName>
        <fullName evidence="12 14">Dihydropteroate pyrophosphorylase</fullName>
    </alternativeName>
</protein>
<dbReference type="PROSITE" id="PS50972">
    <property type="entry name" value="PTERIN_BINDING"/>
    <property type="match status" value="1"/>
</dbReference>
<dbReference type="InterPro" id="IPR000489">
    <property type="entry name" value="Pterin-binding_dom"/>
</dbReference>
<dbReference type="GO" id="GO:0046872">
    <property type="term" value="F:metal ion binding"/>
    <property type="evidence" value="ECO:0007669"/>
    <property type="project" value="UniProtKB-KW"/>
</dbReference>
<comment type="cofactor">
    <cofactor evidence="2 14">
        <name>Mg(2+)</name>
        <dbReference type="ChEBI" id="CHEBI:18420"/>
    </cofactor>
</comment>
<accession>D5C2P9</accession>
<comment type="catalytic activity">
    <reaction evidence="1">
        <text>(7,8-dihydropterin-6-yl)methyl diphosphate + 4-aminobenzoate = 7,8-dihydropteroate + diphosphate</text>
        <dbReference type="Rhea" id="RHEA:19949"/>
        <dbReference type="ChEBI" id="CHEBI:17836"/>
        <dbReference type="ChEBI" id="CHEBI:17839"/>
        <dbReference type="ChEBI" id="CHEBI:33019"/>
        <dbReference type="ChEBI" id="CHEBI:72950"/>
        <dbReference type="EC" id="2.5.1.15"/>
    </reaction>
</comment>
<comment type="similarity">
    <text evidence="4 14">Belongs to the DHPS family.</text>
</comment>
<evidence type="ECO:0000313" key="17">
    <source>
        <dbReference type="Proteomes" id="UP000001844"/>
    </source>
</evidence>
<evidence type="ECO:0000256" key="11">
    <source>
        <dbReference type="ARBA" id="ARBA00022909"/>
    </source>
</evidence>
<sequence>MANCSSSLPPSLDCGGKVLDLSRPQIMGILNLTPDSFSDGGKYLLLEQALQRARQMVEEGAAIVDIGGESTRPGATPVPLEEELRRVIPIIELLSQALPVPLSIDTSKPEVMRAAVAAGAGLINDVNALREEGALQAASELGVPICLMHMQGKPQTMQQNPVYGDVVEEVRAFLLERVVACEQAGISRERLILDPGFGFGKKSIHNLLLLKHLHCFCELGFPVLVGLSRKSLIGTMLKVPVEERLYGSLALATLAVWQGAVIVRTHDVRATAQALILCDRVRKAGNKGDD</sequence>
<keyword evidence="11 14" id="KW-0289">Folate biosynthesis</keyword>
<evidence type="ECO:0000256" key="9">
    <source>
        <dbReference type="ARBA" id="ARBA00022723"/>
    </source>
</evidence>
<dbReference type="CDD" id="cd00739">
    <property type="entry name" value="DHPS"/>
    <property type="match status" value="1"/>
</dbReference>
<dbReference type="AlphaFoldDB" id="D5C2P9"/>
<evidence type="ECO:0000256" key="1">
    <source>
        <dbReference type="ARBA" id="ARBA00000012"/>
    </source>
</evidence>
<evidence type="ECO:0000256" key="5">
    <source>
        <dbReference type="ARBA" id="ARBA00011738"/>
    </source>
</evidence>
<feature type="domain" description="Pterin-binding" evidence="15">
    <location>
        <begin position="24"/>
        <end position="276"/>
    </location>
</feature>
<dbReference type="STRING" id="472759.Nhal_3704"/>
<dbReference type="InterPro" id="IPR011005">
    <property type="entry name" value="Dihydropteroate_synth-like_sf"/>
</dbReference>
<evidence type="ECO:0000256" key="2">
    <source>
        <dbReference type="ARBA" id="ARBA00001946"/>
    </source>
</evidence>
<keyword evidence="9 14" id="KW-0479">Metal-binding</keyword>
<evidence type="ECO:0000256" key="10">
    <source>
        <dbReference type="ARBA" id="ARBA00022842"/>
    </source>
</evidence>
<dbReference type="EMBL" id="CP001798">
    <property type="protein sequence ID" value="ADE16724.1"/>
    <property type="molecule type" value="Genomic_DNA"/>
</dbReference>
<dbReference type="InterPro" id="IPR045031">
    <property type="entry name" value="DHP_synth-like"/>
</dbReference>
<dbReference type="KEGG" id="nhl:Nhal_3704"/>
<gene>
    <name evidence="16" type="ordered locus">Nhal_3704</name>
</gene>
<dbReference type="PANTHER" id="PTHR20941">
    <property type="entry name" value="FOLATE SYNTHESIS PROTEINS"/>
    <property type="match status" value="1"/>
</dbReference>
<dbReference type="eggNOG" id="COG0294">
    <property type="taxonomic scope" value="Bacteria"/>
</dbReference>
<name>D5C2P9_NITHN</name>
<keyword evidence="10 14" id="KW-0460">Magnesium</keyword>
<dbReference type="PROSITE" id="PS00793">
    <property type="entry name" value="DHPS_2"/>
    <property type="match status" value="1"/>
</dbReference>
<dbReference type="OrthoDB" id="9811744at2"/>
<keyword evidence="17" id="KW-1185">Reference proteome</keyword>
<dbReference type="UniPathway" id="UPA00077">
    <property type="reaction ID" value="UER00156"/>
</dbReference>
<comment type="subunit">
    <text evidence="5">Homodimer.</text>
</comment>
<dbReference type="Gene3D" id="3.20.20.20">
    <property type="entry name" value="Dihydropteroate synthase-like"/>
    <property type="match status" value="1"/>
</dbReference>
<keyword evidence="8 14" id="KW-0808">Transferase</keyword>
<evidence type="ECO:0000256" key="6">
    <source>
        <dbReference type="ARBA" id="ARBA00012458"/>
    </source>
</evidence>
<dbReference type="InterPro" id="IPR006390">
    <property type="entry name" value="DHP_synth_dom"/>
</dbReference>
<dbReference type="EC" id="2.5.1.15" evidence="6 14"/>
<evidence type="ECO:0000256" key="13">
    <source>
        <dbReference type="ARBA" id="ARBA00053449"/>
    </source>
</evidence>
<organism evidence="16 17">
    <name type="scientific">Nitrosococcus halophilus (strain Nc4)</name>
    <dbReference type="NCBI Taxonomy" id="472759"/>
    <lineage>
        <taxon>Bacteria</taxon>
        <taxon>Pseudomonadati</taxon>
        <taxon>Pseudomonadota</taxon>
        <taxon>Gammaproteobacteria</taxon>
        <taxon>Chromatiales</taxon>
        <taxon>Chromatiaceae</taxon>
        <taxon>Nitrosococcus</taxon>
    </lineage>
</organism>
<evidence type="ECO:0000256" key="3">
    <source>
        <dbReference type="ARBA" id="ARBA00004763"/>
    </source>
</evidence>
<dbReference type="HOGENOM" id="CLU_008023_0_2_6"/>
<dbReference type="PROSITE" id="PS00792">
    <property type="entry name" value="DHPS_1"/>
    <property type="match status" value="1"/>
</dbReference>
<comment type="function">
    <text evidence="13 14">Catalyzes the condensation of para-aminobenzoate (pABA) with 6-hydroxymethyl-7,8-dihydropterin diphosphate (DHPt-PP) to form 7,8-dihydropteroate (H2Pte), the immediate precursor of folate derivatives.</text>
</comment>
<comment type="pathway">
    <text evidence="3 14">Cofactor biosynthesis; tetrahydrofolate biosynthesis; 7,8-dihydrofolate from 2-amino-4-hydroxy-6-hydroxymethyl-7,8-dihydropteridine diphosphate and 4-aminobenzoate: step 1/2.</text>
</comment>
<reference evidence="17" key="1">
    <citation type="submission" date="2010-04" db="EMBL/GenBank/DDBJ databases">
        <title>Complete genome sequence of Nitrosococcus halophilus Nc4, a salt-adapted, aerobic obligate ammonia-oxidizing sulfur purple bacterium.</title>
        <authorList>
            <consortium name="US DOE Joint Genome Institute"/>
            <person name="Campbell M.A."/>
            <person name="Malfatti S.A."/>
            <person name="Chain P.S.G."/>
            <person name="Heidelberg J.F."/>
            <person name="Ward B.B."/>
            <person name="Klotz M.G."/>
        </authorList>
    </citation>
    <scope>NUCLEOTIDE SEQUENCE [LARGE SCALE GENOMIC DNA]</scope>
    <source>
        <strain evidence="17">Nc4</strain>
    </source>
</reference>
<proteinExistence type="inferred from homology"/>
<dbReference type="FunFam" id="3.20.20.20:FF:000004">
    <property type="entry name" value="Dihydropteroate synthase"/>
    <property type="match status" value="1"/>
</dbReference>
<evidence type="ECO:0000256" key="8">
    <source>
        <dbReference type="ARBA" id="ARBA00022679"/>
    </source>
</evidence>
<evidence type="ECO:0000256" key="14">
    <source>
        <dbReference type="RuleBase" id="RU361205"/>
    </source>
</evidence>
<dbReference type="SUPFAM" id="SSF51717">
    <property type="entry name" value="Dihydropteroate synthetase-like"/>
    <property type="match status" value="1"/>
</dbReference>
<evidence type="ECO:0000256" key="4">
    <source>
        <dbReference type="ARBA" id="ARBA00009503"/>
    </source>
</evidence>
<dbReference type="GO" id="GO:0046654">
    <property type="term" value="P:tetrahydrofolate biosynthetic process"/>
    <property type="evidence" value="ECO:0007669"/>
    <property type="project" value="UniProtKB-UniPathway"/>
</dbReference>
<dbReference type="GO" id="GO:0005829">
    <property type="term" value="C:cytosol"/>
    <property type="evidence" value="ECO:0007669"/>
    <property type="project" value="TreeGrafter"/>
</dbReference>
<dbReference type="GO" id="GO:0046656">
    <property type="term" value="P:folic acid biosynthetic process"/>
    <property type="evidence" value="ECO:0007669"/>
    <property type="project" value="UniProtKB-KW"/>
</dbReference>
<dbReference type="Pfam" id="PF00809">
    <property type="entry name" value="Pterin_bind"/>
    <property type="match status" value="1"/>
</dbReference>
<evidence type="ECO:0000313" key="16">
    <source>
        <dbReference type="EMBL" id="ADE16724.1"/>
    </source>
</evidence>